<evidence type="ECO:0000313" key="4">
    <source>
        <dbReference type="Proteomes" id="UP001152320"/>
    </source>
</evidence>
<dbReference type="Proteomes" id="UP001152320">
    <property type="component" value="Chromosome 8"/>
</dbReference>
<dbReference type="SMART" id="SM00597">
    <property type="entry name" value="ZnF_TTF"/>
    <property type="match status" value="1"/>
</dbReference>
<dbReference type="InterPro" id="IPR052958">
    <property type="entry name" value="IFN-induced_PKR_regulator"/>
</dbReference>
<protein>
    <submittedName>
        <fullName evidence="3">52 kDa repressor of the inhibitor of the protein kinase</fullName>
    </submittedName>
</protein>
<name>A0A9Q1C467_HOLLE</name>
<evidence type="ECO:0000259" key="2">
    <source>
        <dbReference type="SMART" id="SM00597"/>
    </source>
</evidence>
<dbReference type="OrthoDB" id="10063284at2759"/>
<feature type="domain" description="TTF-type" evidence="2">
    <location>
        <begin position="127"/>
        <end position="225"/>
    </location>
</feature>
<feature type="region of interest" description="Disordered" evidence="1">
    <location>
        <begin position="447"/>
        <end position="467"/>
    </location>
</feature>
<proteinExistence type="predicted"/>
<dbReference type="PANTHER" id="PTHR46289">
    <property type="entry name" value="52 KDA REPRESSOR OF THE INHIBITOR OF THE PROTEIN KINASE-LIKE PROTEIN-RELATED"/>
    <property type="match status" value="1"/>
</dbReference>
<dbReference type="InterPro" id="IPR006580">
    <property type="entry name" value="Znf_TTF"/>
</dbReference>
<evidence type="ECO:0000313" key="3">
    <source>
        <dbReference type="EMBL" id="KAJ8038110.1"/>
    </source>
</evidence>
<organism evidence="3 4">
    <name type="scientific">Holothuria leucospilota</name>
    <name type="common">Black long sea cucumber</name>
    <name type="synonym">Mertensiothuria leucospilota</name>
    <dbReference type="NCBI Taxonomy" id="206669"/>
    <lineage>
        <taxon>Eukaryota</taxon>
        <taxon>Metazoa</taxon>
        <taxon>Echinodermata</taxon>
        <taxon>Eleutherozoa</taxon>
        <taxon>Echinozoa</taxon>
        <taxon>Holothuroidea</taxon>
        <taxon>Aspidochirotacea</taxon>
        <taxon>Aspidochirotida</taxon>
        <taxon>Holothuriidae</taxon>
        <taxon>Holothuria</taxon>
    </lineage>
</organism>
<dbReference type="PANTHER" id="PTHR46289:SF14">
    <property type="entry name" value="DUF4371 DOMAIN-CONTAINING PROTEIN"/>
    <property type="match status" value="1"/>
</dbReference>
<gene>
    <name evidence="3" type="ORF">HOLleu_19095</name>
</gene>
<reference evidence="3" key="1">
    <citation type="submission" date="2021-10" db="EMBL/GenBank/DDBJ databases">
        <title>Tropical sea cucumber genome reveals ecological adaptation and Cuvierian tubules defense mechanism.</title>
        <authorList>
            <person name="Chen T."/>
        </authorList>
    </citation>
    <scope>NUCLEOTIDE SEQUENCE</scope>
    <source>
        <strain evidence="3">Nanhai2018</strain>
        <tissue evidence="3">Muscle</tissue>
    </source>
</reference>
<keyword evidence="4" id="KW-1185">Reference proteome</keyword>
<comment type="caution">
    <text evidence="3">The sequence shown here is derived from an EMBL/GenBank/DDBJ whole genome shotgun (WGS) entry which is preliminary data.</text>
</comment>
<dbReference type="EMBL" id="JAIZAY010000008">
    <property type="protein sequence ID" value="KAJ8038110.1"/>
    <property type="molecule type" value="Genomic_DNA"/>
</dbReference>
<accession>A0A9Q1C467</accession>
<sequence length="660" mass="75540">MQFASSVICQSNEARVTPRVILWKLEFVDSDTTQAQTITDECTPQDQAAVERVTTAEDELHEDKEPAANRCADTVSLLDNDVATFVGKATSLSRVEKHTCMKNVFVPEECFIFPPKEYHDKEGQVIKRRSFNHSWLAKYPGLAYSKTEDSAYCLYCVLFAKDTTDRLLVNRPVRDWKKATDIFNNHFFNKRSGTSRRAGGYETHQTCRCLALELQRVVANTQISVDSIINERLASTIQENSKALESIIDTIILCGRQGLPLRGHRDDSAYFDNPNNNPGNFIELLRMRMRSGDANLRRHFEKANKNATYRSKTTQRELINIIGEQIREKVINQCRMKKFFSVIADELQDCSVTEQLSLTVRYCMEEGGNMAGTTKGAGPRIEKDFPKAPYFWCASHQLNRVVVVPCQLPMVRNMMGTTDKVVSFFNISSKRNKCLKEIIDGDYSDTVPDDPQGWMDEEERQEEKEKKRMNGSYKLKDLCQTRWVERHDAFEVFIQLYPKIVETLTHMATSDVFRGDTATEAVGLLASITKYEFIISLNVVAHLLGYLKGISANLQGRQQDLASGFQQVKLVEERLRQIRNEEIVTKHNEMYNVSNQMSEAEGTVPAKPRTCGIQRHRSNALPKPTTDEVETSNYNEIEQYYRVNLTIPFLDHLLKEFSSR</sequence>
<evidence type="ECO:0000256" key="1">
    <source>
        <dbReference type="SAM" id="MobiDB-lite"/>
    </source>
</evidence>
<dbReference type="AlphaFoldDB" id="A0A9Q1C467"/>